<dbReference type="KEGG" id="manr:MPAN_011310"/>
<protein>
    <submittedName>
        <fullName evidence="1">Uncharacterized protein</fullName>
    </submittedName>
</protein>
<proteinExistence type="predicted"/>
<dbReference type="Proteomes" id="UP000620133">
    <property type="component" value="Chromosome"/>
</dbReference>
<accession>A0A7U9XVF4</accession>
<name>A0A7U9XVF4_9MOLU</name>
<dbReference type="EMBL" id="AP024412">
    <property type="protein sequence ID" value="BCR36238.1"/>
    <property type="molecule type" value="Genomic_DNA"/>
</dbReference>
<dbReference type="Gene3D" id="2.160.20.110">
    <property type="match status" value="2"/>
</dbReference>
<organism evidence="1 2">
    <name type="scientific">Mariniplasma anaerobium</name>
    <dbReference type="NCBI Taxonomy" id="2735436"/>
    <lineage>
        <taxon>Bacteria</taxon>
        <taxon>Bacillati</taxon>
        <taxon>Mycoplasmatota</taxon>
        <taxon>Mollicutes</taxon>
        <taxon>Acholeplasmatales</taxon>
        <taxon>Acholeplasmataceae</taxon>
        <taxon>Mariniplasma</taxon>
    </lineage>
</organism>
<keyword evidence="2" id="KW-1185">Reference proteome</keyword>
<gene>
    <name evidence="1" type="ORF">MPAN_011310</name>
</gene>
<evidence type="ECO:0000313" key="2">
    <source>
        <dbReference type="Proteomes" id="UP000620133"/>
    </source>
</evidence>
<sequence>MRNTFKKIVLFVFITIFSFVVGSQLLNISFPSIAQDQYGIFTDHTYEELPPLVLPDDIYITYSDFRNNIALTSAQIEAINLATFDKIIRFDTANELYRFSIDVSYNLKFTQYETKLTDAAISKLLSLDYALGRDIDYSVMKSKQFNPIGYDFYIEATHHQQAFTGTFDGNGFEITNLYFSGFDLLTESLYEGTEFEIEISYVEYYAMFAYNEGTIQNFGLINPTYEFNFESSSLYKAANIVGENRSTGNVNHVYVIDYRTSALVSGIRMIASAGQASGVLFDNYGTFNDAYYASRVVMNASYGSRFTVQPVLYTNHTTGTYSNLAYDDTLYQEIVTISGSSYNINTPNSYATSMETSELRSSNNILGSGWYYYPSENDPYAKYPSTFGLELISTPTDISLSNDPLDIVTLSTYYVIDNSLDLVAFSKMLDYTRESNLTPFRDMNYVVTSNIDMSSVAPNSYTTPTVEFAGVFAGISNEVSIYGLEIVDGMVQQDYYAGMFGILTGDVYNLIFYDAKLTLTNTDNYAGVSTYVGILAGDFISGEIRNVLGNVEIDLGHQTLGEMHVGGLIGRASGTVSGVYLEGTIIPNTDHVYRTDILINPSYHFGGVIGSTGQTQLVLTDIYNNVDINGLGTTSTQMTVSQAPTVYMGGVIGKVTNTIEAKHVLGLLTNEATLSAGEMKSAGTETIYIGGVIGMSSGLAYEMNLTFGQFKNKGVIDVLARGTNIVNASSVLVSNHSTSTEFIHLYNMSTGSLNYYTVNQSTGVVTGNFSNLNYTTLVYNVGSGVTLSQSYNNADIEIYGAYNYSGIYYSTTNQASLLRFVENKGDITYQNQTMSQTQNIAGISLSTNINYLNVVYNAELRVSNVLMQTSGSDKELFVAGITKTLTNGKYIKNSLVNGEIIIAGITSNTVNQTQKNNIYVGGFVNYNNSGNMDPDGTLAMPKATIGIINSINSANLISTYDSSIYGITGHANVFGGGIATFNDGDIQDTANLGDLRFENLSNVDTANVYFSDDDTTGGVVLKFRYGVIIGGIAGAVLSDNSRIYDTANKGEIIAKSKNFTRAGGILGSATYVELEKGNIALTYTSYNNYIVDSILTNSINYGNVSALTVTISEYSDSTVYTTAGSIEFDSSLPVYVYSAYYNNYAWTKSSSGDRPGINAAAGGIIGYGLSVMRRMLNHGEISSTDVAGGIAGATFVLDTEYVQIDTAINYGRVRAFNRGTSNSNYNNVDVLDYETIRDGFYAVNDEFIFPNVLSDIRLFPEDKRGFGGIFGRLQRARGEIMYGNNDSNSTFNFIVNMDPNVDLIGRLDQVLNFTSSVSYFDFSDAVYYSARKNDTTQAVFTGYTYFYAGRRDPDVYRYTTNITITSQKYMYAYDGATDQWTRTTYNKTTNRTEISYYGREYSKIGYASASYSDNEFTMISRNGMPGYNDSGWSAVSGSQVVVGTSAEYKNVYGLPHYDQVWDLEDTRIQGSSSYYQEGASSYYFGEVLPVPIVTEEEIDETGQYIYSPAFDMQTDPVLQEYIYYSENGNLSPTFINSRPNGMYVLSTSSGSTFGAILPVNISFAKLLPLQDNLDGTVQAYDIDYDDPVRIDASTDSMYEALQLDYQTLYQTLYSDKSELLDDNEESLYLKEIEGSYTKLYNPIVVQPSTPSEHGIIIFDLDLNLLDFTNSNTATVNYNIRDALLPNNAVIAKTLEDYYGFSYGTNMSAYYASYQILLKDFADPDILDENKPDLDPVFSYTFDINNPTTGIVSIGYMSSYSQVSQNFASFINDNYVTDYEIRLNVSYSSTATMPYAYSYQIDGGSINPTMVSDITVAEVGTSLKFNFRDPSGILPTGTNILNLGSDEEMDNVTLEYYNPLTSSYVFVDYEDYSLTSELSINATNHPFAFTLFVNPNLKSGLYRVGFRTLPYATREYHTFTKAGSTLSTIETIEHYSSGTITPTGTLIETYVNFGYPLDFSSSVITPVVDASAKVYQSDVQYYTLPFLDQIEISDFSTISNVQINNTTFDLEGFRIYNITYTITSESGSSTNYTHRIYERPIEIEDVYRNNNKVVMDVSNPVVVARESLSTMVLINYGIDTLYSEDVYNLAADNPDAYFETSSTGTEGITVSVTDDYLVFEVDNTAGAGDYSFSITYNRTGENPIDLGMLYIHKNEGTNAYLLDIQFAELATETNYALIYESDTEGIPVTNSAYDPTIYYAGIDYDGADVNNVVDFRVDGQVSNIPLDEYIPYFLNYLPLGATIARQISPTEYSDEVSGPEDINVYQLAADFTSAEGVSELDDIIITYRVTSEDGNSVVYYHITVTDVTYNVSYIFEVIYEGNGVKPDLEDVVIVINVRNMSTNLPVTDTVVTTLPQFNTVTSYDNTTNLLFMLDNENYKFRFGRNKSGFFSFNVKVLDFEGYVYDIKIELNGTDELDSVNDLDLSSNDNGKYYYINSSTKNRTRNFVITISNARVADRDYGFTDEENSWD</sequence>
<dbReference type="RefSeq" id="WP_176238940.1">
    <property type="nucleotide sequence ID" value="NZ_AP024412.1"/>
</dbReference>
<evidence type="ECO:0000313" key="1">
    <source>
        <dbReference type="EMBL" id="BCR36238.1"/>
    </source>
</evidence>
<reference evidence="1" key="1">
    <citation type="submission" date="2021-01" db="EMBL/GenBank/DDBJ databases">
        <title>Draft genome sequence of Acholeplasmataceae bacterium strain Mahy22.</title>
        <authorList>
            <person name="Watanabe M."/>
            <person name="Kojima H."/>
            <person name="Fukui M."/>
        </authorList>
    </citation>
    <scope>NUCLEOTIDE SEQUENCE</scope>
    <source>
        <strain evidence="1">Mahy22</strain>
    </source>
</reference>